<dbReference type="Pfam" id="PF00069">
    <property type="entry name" value="Pkinase"/>
    <property type="match status" value="1"/>
</dbReference>
<keyword evidence="1" id="KW-0808">Transferase</keyword>
<evidence type="ECO:0000256" key="1">
    <source>
        <dbReference type="ARBA" id="ARBA00022679"/>
    </source>
</evidence>
<comment type="caution">
    <text evidence="6">The sequence shown here is derived from an EMBL/GenBank/DDBJ whole genome shotgun (WGS) entry which is preliminary data.</text>
</comment>
<dbReference type="PANTHER" id="PTHR44329:SF288">
    <property type="entry name" value="MITOGEN-ACTIVATED PROTEIN KINASE KINASE KINASE 20"/>
    <property type="match status" value="1"/>
</dbReference>
<dbReference type="PROSITE" id="PS00108">
    <property type="entry name" value="PROTEIN_KINASE_ST"/>
    <property type="match status" value="1"/>
</dbReference>
<dbReference type="SMART" id="SM00220">
    <property type="entry name" value="S_TKc"/>
    <property type="match status" value="1"/>
</dbReference>
<dbReference type="InterPro" id="IPR051681">
    <property type="entry name" value="Ser/Thr_Kinases-Pseudokinases"/>
</dbReference>
<organism evidence="6 7">
    <name type="scientific">Cotesia glomerata</name>
    <name type="common">Lepidopteran parasitic wasp</name>
    <name type="synonym">Apanteles glomeratus</name>
    <dbReference type="NCBI Taxonomy" id="32391"/>
    <lineage>
        <taxon>Eukaryota</taxon>
        <taxon>Metazoa</taxon>
        <taxon>Ecdysozoa</taxon>
        <taxon>Arthropoda</taxon>
        <taxon>Hexapoda</taxon>
        <taxon>Insecta</taxon>
        <taxon>Pterygota</taxon>
        <taxon>Neoptera</taxon>
        <taxon>Endopterygota</taxon>
        <taxon>Hymenoptera</taxon>
        <taxon>Apocrita</taxon>
        <taxon>Ichneumonoidea</taxon>
        <taxon>Braconidae</taxon>
        <taxon>Microgastrinae</taxon>
        <taxon>Cotesia</taxon>
    </lineage>
</organism>
<reference evidence="6 7" key="1">
    <citation type="journal article" date="2021" name="J. Hered.">
        <title>A chromosome-level genome assembly of the parasitoid wasp, Cotesia glomerata (Hymenoptera: Braconidae).</title>
        <authorList>
            <person name="Pinto B.J."/>
            <person name="Weis J.J."/>
            <person name="Gamble T."/>
            <person name="Ode P.J."/>
            <person name="Paul R."/>
            <person name="Zaspel J.M."/>
        </authorList>
    </citation>
    <scope>NUCLEOTIDE SEQUENCE [LARGE SCALE GENOMIC DNA]</scope>
    <source>
        <strain evidence="6">CgM1</strain>
    </source>
</reference>
<sequence length="398" mass="45520">MSESPPNCFENNDLLLSSFIDFSESKIDEDTVVNESRTPADMSKDDDDDNVCITYERVVVSQYSNDLSIAFYSKEDLYYTEIENVGHLSMDEFDPVLNGYKIFFYFCEWQAPDRKYHCVFSCKYNSLKKEANKAIKNDIPDLNINRLNSIKVPMIERAELQITDTILGAGTQGVVRKGLWKNTSVDHPNVIKTLGICVETNRLFITMELFTGTTLMNYIFNEYNINCEKLTTDMKHAIGRQICLSINYLHTRANPVIHGDIKPSNILVNPQMVVKVCDMGLSRFAHVTKSLVSTMHHQAQSPKRTLMYMAPEILKNKLPTIKSEVWSLACTLVELYQESSIWEVSNDTDLKSLLNAQTTPNFSSVPKELVKILSNCFNYQSNLRPKISEVLNIYEKMT</sequence>
<evidence type="ECO:0000259" key="5">
    <source>
        <dbReference type="PROSITE" id="PS50011"/>
    </source>
</evidence>
<dbReference type="PANTHER" id="PTHR44329">
    <property type="entry name" value="SERINE/THREONINE-PROTEIN KINASE TNNI3K-RELATED"/>
    <property type="match status" value="1"/>
</dbReference>
<dbReference type="EMBL" id="JAHXZJ010001864">
    <property type="protein sequence ID" value="KAH0549603.1"/>
    <property type="molecule type" value="Genomic_DNA"/>
</dbReference>
<accession>A0AAV7HX38</accession>
<proteinExistence type="predicted"/>
<keyword evidence="4" id="KW-0067">ATP-binding</keyword>
<keyword evidence="7" id="KW-1185">Reference proteome</keyword>
<evidence type="ECO:0000313" key="7">
    <source>
        <dbReference type="Proteomes" id="UP000826195"/>
    </source>
</evidence>
<dbReference type="AlphaFoldDB" id="A0AAV7HX38"/>
<dbReference type="SUPFAM" id="SSF56112">
    <property type="entry name" value="Protein kinase-like (PK-like)"/>
    <property type="match status" value="1"/>
</dbReference>
<evidence type="ECO:0000256" key="3">
    <source>
        <dbReference type="ARBA" id="ARBA00022777"/>
    </source>
</evidence>
<evidence type="ECO:0000256" key="2">
    <source>
        <dbReference type="ARBA" id="ARBA00022741"/>
    </source>
</evidence>
<dbReference type="InterPro" id="IPR000719">
    <property type="entry name" value="Prot_kinase_dom"/>
</dbReference>
<keyword evidence="3" id="KW-0418">Kinase</keyword>
<name>A0AAV7HX38_COTGL</name>
<dbReference type="GO" id="GO:0004674">
    <property type="term" value="F:protein serine/threonine kinase activity"/>
    <property type="evidence" value="ECO:0007669"/>
    <property type="project" value="TreeGrafter"/>
</dbReference>
<evidence type="ECO:0000313" key="6">
    <source>
        <dbReference type="EMBL" id="KAH0549603.1"/>
    </source>
</evidence>
<dbReference type="GO" id="GO:0005524">
    <property type="term" value="F:ATP binding"/>
    <property type="evidence" value="ECO:0007669"/>
    <property type="project" value="UniProtKB-KW"/>
</dbReference>
<dbReference type="PROSITE" id="PS50011">
    <property type="entry name" value="PROTEIN_KINASE_DOM"/>
    <property type="match status" value="1"/>
</dbReference>
<gene>
    <name evidence="6" type="ORF">KQX54_010921</name>
</gene>
<feature type="domain" description="Protein kinase" evidence="5">
    <location>
        <begin position="82"/>
        <end position="397"/>
    </location>
</feature>
<protein>
    <recommendedName>
        <fullName evidence="5">Protein kinase domain-containing protein</fullName>
    </recommendedName>
</protein>
<dbReference type="Gene3D" id="1.10.510.10">
    <property type="entry name" value="Transferase(Phosphotransferase) domain 1"/>
    <property type="match status" value="1"/>
</dbReference>
<dbReference type="InterPro" id="IPR011009">
    <property type="entry name" value="Kinase-like_dom_sf"/>
</dbReference>
<keyword evidence="2" id="KW-0547">Nucleotide-binding</keyword>
<dbReference type="Proteomes" id="UP000826195">
    <property type="component" value="Unassembled WGS sequence"/>
</dbReference>
<dbReference type="InterPro" id="IPR008271">
    <property type="entry name" value="Ser/Thr_kinase_AS"/>
</dbReference>
<evidence type="ECO:0000256" key="4">
    <source>
        <dbReference type="ARBA" id="ARBA00022840"/>
    </source>
</evidence>